<feature type="region of interest" description="Disordered" evidence="13">
    <location>
        <begin position="474"/>
        <end position="516"/>
    </location>
</feature>
<keyword evidence="4" id="KW-0479">Metal-binding</keyword>
<comment type="catalytic activity">
    <reaction evidence="11 12">
        <text>O-phospho-L-threonyl-[protein] + H2O = L-threonyl-[protein] + phosphate</text>
        <dbReference type="Rhea" id="RHEA:47004"/>
        <dbReference type="Rhea" id="RHEA-COMP:11060"/>
        <dbReference type="Rhea" id="RHEA-COMP:11605"/>
        <dbReference type="ChEBI" id="CHEBI:15377"/>
        <dbReference type="ChEBI" id="CHEBI:30013"/>
        <dbReference type="ChEBI" id="CHEBI:43474"/>
        <dbReference type="ChEBI" id="CHEBI:61977"/>
        <dbReference type="EC" id="3.1.3.16"/>
    </reaction>
</comment>
<dbReference type="Proteomes" id="UP000694381">
    <property type="component" value="Unassembled WGS sequence"/>
</dbReference>
<dbReference type="GO" id="GO:0005516">
    <property type="term" value="F:calmodulin binding"/>
    <property type="evidence" value="ECO:0007669"/>
    <property type="project" value="UniProtKB-KW"/>
</dbReference>
<keyword evidence="9" id="KW-0408">Iron</keyword>
<comment type="cofactor">
    <cofactor evidence="1">
        <name>Zn(2+)</name>
        <dbReference type="ChEBI" id="CHEBI:29105"/>
    </cofactor>
</comment>
<evidence type="ECO:0000256" key="8">
    <source>
        <dbReference type="ARBA" id="ARBA00022912"/>
    </source>
</evidence>
<dbReference type="CDD" id="cd07416">
    <property type="entry name" value="MPP_PP2B"/>
    <property type="match status" value="1"/>
</dbReference>
<dbReference type="Ensembl" id="ENSNGAT00000016950.1">
    <property type="protein sequence ID" value="ENSNGAP00000011403.1"/>
    <property type="gene ID" value="ENSNGAG00000013527.1"/>
</dbReference>
<evidence type="ECO:0000256" key="2">
    <source>
        <dbReference type="ARBA" id="ARBA00001965"/>
    </source>
</evidence>
<reference evidence="15" key="1">
    <citation type="submission" date="2025-08" db="UniProtKB">
        <authorList>
            <consortium name="Ensembl"/>
        </authorList>
    </citation>
    <scope>IDENTIFICATION</scope>
</reference>
<comment type="catalytic activity">
    <reaction evidence="10">
        <text>O-phospho-L-seryl-[protein] + H2O = L-seryl-[protein] + phosphate</text>
        <dbReference type="Rhea" id="RHEA:20629"/>
        <dbReference type="Rhea" id="RHEA-COMP:9863"/>
        <dbReference type="Rhea" id="RHEA-COMP:11604"/>
        <dbReference type="ChEBI" id="CHEBI:15377"/>
        <dbReference type="ChEBI" id="CHEBI:29999"/>
        <dbReference type="ChEBI" id="CHEBI:43474"/>
        <dbReference type="ChEBI" id="CHEBI:83421"/>
        <dbReference type="EC" id="3.1.3.16"/>
    </reaction>
</comment>
<evidence type="ECO:0000256" key="3">
    <source>
        <dbReference type="ARBA" id="ARBA00009905"/>
    </source>
</evidence>
<dbReference type="PRINTS" id="PR00114">
    <property type="entry name" value="STPHPHTASE"/>
</dbReference>
<dbReference type="EC" id="3.1.3.16" evidence="12"/>
<feature type="domain" description="Serine/threonine specific protein phosphatases" evidence="14">
    <location>
        <begin position="149"/>
        <end position="154"/>
    </location>
</feature>
<gene>
    <name evidence="15" type="primary">Ppp3cc</name>
</gene>
<evidence type="ECO:0000256" key="10">
    <source>
        <dbReference type="ARBA" id="ARBA00047761"/>
    </source>
</evidence>
<reference evidence="15" key="2">
    <citation type="submission" date="2025-09" db="UniProtKB">
        <authorList>
            <consortium name="Ensembl"/>
        </authorList>
    </citation>
    <scope>IDENTIFICATION</scope>
</reference>
<evidence type="ECO:0000256" key="1">
    <source>
        <dbReference type="ARBA" id="ARBA00001947"/>
    </source>
</evidence>
<dbReference type="PANTHER" id="PTHR45673">
    <property type="entry name" value="SERINE/THREONINE-PROTEIN PHOSPHATASE 2B CATALYTIC SUBUNIT 1-RELATED"/>
    <property type="match status" value="1"/>
</dbReference>
<keyword evidence="6" id="KW-0862">Zinc</keyword>
<comment type="similarity">
    <text evidence="3">Belongs to the PPP phosphatase family. PP-2B subfamily.</text>
</comment>
<organism evidence="15 16">
    <name type="scientific">Nannospalax galili</name>
    <name type="common">Northern Israeli blind subterranean mole rat</name>
    <name type="synonym">Spalax galili</name>
    <dbReference type="NCBI Taxonomy" id="1026970"/>
    <lineage>
        <taxon>Eukaryota</taxon>
        <taxon>Metazoa</taxon>
        <taxon>Chordata</taxon>
        <taxon>Craniata</taxon>
        <taxon>Vertebrata</taxon>
        <taxon>Euteleostomi</taxon>
        <taxon>Mammalia</taxon>
        <taxon>Eutheria</taxon>
        <taxon>Euarchontoglires</taxon>
        <taxon>Glires</taxon>
        <taxon>Rodentia</taxon>
        <taxon>Myomorpha</taxon>
        <taxon>Muroidea</taxon>
        <taxon>Spalacidae</taxon>
        <taxon>Spalacinae</taxon>
        <taxon>Nannospalax</taxon>
    </lineage>
</organism>
<dbReference type="InterPro" id="IPR029052">
    <property type="entry name" value="Metallo-depent_PP-like"/>
</dbReference>
<dbReference type="InterPro" id="IPR041751">
    <property type="entry name" value="MPP_PP2B"/>
</dbReference>
<evidence type="ECO:0000256" key="6">
    <source>
        <dbReference type="ARBA" id="ARBA00022833"/>
    </source>
</evidence>
<keyword evidence="8" id="KW-0904">Protein phosphatase</keyword>
<evidence type="ECO:0000313" key="15">
    <source>
        <dbReference type="Ensembl" id="ENSNGAP00000011403.1"/>
    </source>
</evidence>
<dbReference type="Pfam" id="PF00149">
    <property type="entry name" value="Metallophos"/>
    <property type="match status" value="1"/>
</dbReference>
<evidence type="ECO:0000256" key="9">
    <source>
        <dbReference type="ARBA" id="ARBA00023004"/>
    </source>
</evidence>
<evidence type="ECO:0000256" key="5">
    <source>
        <dbReference type="ARBA" id="ARBA00022801"/>
    </source>
</evidence>
<accession>A0A8C6R0U8</accession>
<dbReference type="SMART" id="SM00156">
    <property type="entry name" value="PP2Ac"/>
    <property type="match status" value="1"/>
</dbReference>
<name>A0A8C6R0U8_NANGA</name>
<keyword evidence="7" id="KW-0112">Calmodulin-binding</keyword>
<evidence type="ECO:0000256" key="11">
    <source>
        <dbReference type="ARBA" id="ARBA00048336"/>
    </source>
</evidence>
<dbReference type="GO" id="GO:0033192">
    <property type="term" value="F:calmodulin-dependent protein phosphatase activity"/>
    <property type="evidence" value="ECO:0007669"/>
    <property type="project" value="InterPro"/>
</dbReference>
<dbReference type="GeneTree" id="ENSGT00940000154115"/>
<feature type="compositionally biased region" description="Basic and acidic residues" evidence="13">
    <location>
        <begin position="474"/>
        <end position="496"/>
    </location>
</feature>
<evidence type="ECO:0000313" key="16">
    <source>
        <dbReference type="Proteomes" id="UP000694381"/>
    </source>
</evidence>
<dbReference type="GO" id="GO:0046872">
    <property type="term" value="F:metal ion binding"/>
    <property type="evidence" value="ECO:0007669"/>
    <property type="project" value="UniProtKB-KW"/>
</dbReference>
<evidence type="ECO:0000256" key="13">
    <source>
        <dbReference type="SAM" id="MobiDB-lite"/>
    </source>
</evidence>
<dbReference type="GO" id="GO:0097720">
    <property type="term" value="P:calcineurin-mediated signaling"/>
    <property type="evidence" value="ECO:0007669"/>
    <property type="project" value="InterPro"/>
</dbReference>
<dbReference type="InterPro" id="IPR004843">
    <property type="entry name" value="Calcineurin-like_PHP"/>
</dbReference>
<protein>
    <recommendedName>
        <fullName evidence="12">Serine/threonine-protein phosphatase</fullName>
        <ecNumber evidence="12">3.1.3.16</ecNumber>
    </recommendedName>
</protein>
<evidence type="ECO:0000256" key="7">
    <source>
        <dbReference type="ARBA" id="ARBA00022860"/>
    </source>
</evidence>
<dbReference type="FunFam" id="3.60.21.10:FF:000002">
    <property type="entry name" value="Serine/threonine-protein phosphatase"/>
    <property type="match status" value="1"/>
</dbReference>
<proteinExistence type="inferred from homology"/>
<sequence>MAANNCSLLQFQGIRQPLLSSTAVPFPPTQRLTLKEVFENGKPRMDVLKSHLIKEGRVEEEVALKIINDGAAILRQEKTMIEVEAPVTVCGDVHGQFFDLMKLFEVGGSPINTRYLFLGDYVDRGYFSIECVLYLWSLKINHPKTLFLLRGNHECRHLTEYFTFKQECRIKYSEQVYDACMDTFDCLPLAALLNQQFLCVHGGMSPEITCLDDIRKLDRFTEPPAFGPVCDLLWSDPSEDYGNEKTLEHYTHNTVRGCSYFFSYPAVCEFLQNNSLLSIIRAHEAQDAGYRMYRKSQATGFPSLITIFSAPNYLDVYNNKAAVLKYENNVMNIRQFNCSPHPYWLPNFMDVFTWSLPFVGEKVTEMLVNILNICSDDELISDDEAEGGTSVRKEVIKNKIRAIGKMARVFSILREESESVLTLKGLTPTGTLPLGVLSGGKQTIETGEYEEASPGRSIRGFSLPHKIRSFEEARGLDRINERMPPRKDNGRPDRPVRLVNPAPTNVRKSDQGKKVQ</sequence>
<feature type="compositionally biased region" description="Basic and acidic residues" evidence="13">
    <location>
        <begin position="507"/>
        <end position="516"/>
    </location>
</feature>
<dbReference type="InterPro" id="IPR006186">
    <property type="entry name" value="Ser/Thr-sp_prot-phosphatase"/>
</dbReference>
<dbReference type="AlphaFoldDB" id="A0A8C6R0U8"/>
<keyword evidence="5 12" id="KW-0378">Hydrolase</keyword>
<dbReference type="PROSITE" id="PS00125">
    <property type="entry name" value="SER_THR_PHOSPHATASE"/>
    <property type="match status" value="1"/>
</dbReference>
<dbReference type="Gene3D" id="3.60.21.10">
    <property type="match status" value="1"/>
</dbReference>
<dbReference type="InterPro" id="IPR043360">
    <property type="entry name" value="PP2B"/>
</dbReference>
<dbReference type="SUPFAM" id="SSF56300">
    <property type="entry name" value="Metallo-dependent phosphatases"/>
    <property type="match status" value="1"/>
</dbReference>
<evidence type="ECO:0000256" key="4">
    <source>
        <dbReference type="ARBA" id="ARBA00022723"/>
    </source>
</evidence>
<evidence type="ECO:0000256" key="12">
    <source>
        <dbReference type="RuleBase" id="RU004273"/>
    </source>
</evidence>
<comment type="cofactor">
    <cofactor evidence="2">
        <name>Fe(3+)</name>
        <dbReference type="ChEBI" id="CHEBI:29034"/>
    </cofactor>
</comment>
<evidence type="ECO:0000259" key="14">
    <source>
        <dbReference type="PROSITE" id="PS00125"/>
    </source>
</evidence>
<keyword evidence="16" id="KW-1185">Reference proteome</keyword>